<dbReference type="EMBL" id="LJCO01000071">
    <property type="protein sequence ID" value="KPV42708.1"/>
    <property type="molecule type" value="Genomic_DNA"/>
</dbReference>
<dbReference type="SMART" id="SM00864">
    <property type="entry name" value="Tubulin"/>
    <property type="match status" value="1"/>
</dbReference>
<dbReference type="PATRIC" id="fig|471514.4.peg.3550"/>
<dbReference type="Proteomes" id="UP000050482">
    <property type="component" value="Unassembled WGS sequence"/>
</dbReference>
<comment type="caution">
    <text evidence="5">The sequence shown here is derived from an EMBL/GenBank/DDBJ whole genome shotgun (WGS) entry which is preliminary data.</text>
</comment>
<dbReference type="RefSeq" id="WP_054970257.1">
    <property type="nucleotide sequence ID" value="NZ_LJCO01000071.1"/>
</dbReference>
<evidence type="ECO:0000259" key="4">
    <source>
        <dbReference type="SMART" id="SM00864"/>
    </source>
</evidence>
<evidence type="ECO:0000313" key="6">
    <source>
        <dbReference type="Proteomes" id="UP000050482"/>
    </source>
</evidence>
<dbReference type="GO" id="GO:0032153">
    <property type="term" value="C:cell division site"/>
    <property type="evidence" value="ECO:0007669"/>
    <property type="project" value="TreeGrafter"/>
</dbReference>
<dbReference type="AlphaFoldDB" id="A0A0P9CZW9"/>
<dbReference type="InterPro" id="IPR054719">
    <property type="entry name" value="TubZ-like_C"/>
</dbReference>
<proteinExistence type="predicted"/>
<dbReference type="InterPro" id="IPR045061">
    <property type="entry name" value="FtsZ/CetZ"/>
</dbReference>
<evidence type="ECO:0000256" key="3">
    <source>
        <dbReference type="SAM" id="MobiDB-lite"/>
    </source>
</evidence>
<dbReference type="Pfam" id="PF22453">
    <property type="entry name" value="TubZ-like_C"/>
    <property type="match status" value="1"/>
</dbReference>
<sequence length="394" mass="42621">MLRMAFVGLGQYGGRQVDSFLALDSTHYSGMAVNTADNDLAGLQHVLKGNQFHLTGTNGAGRTPQIAYDAFLNHAADFFEMVQRVTTGADQVWLVAGLGGGTGTGGLLLLLEHMDGLFANPPGLIITVPRASDGAVQTMNALPVIQKMQDAIDHGLLGSVLILDNDKFYKEFADQKRAGDWRNLSNEFVASTLHELNLLSGQAGIANFDREDFRKVLSVPGCLAVASVALAQDLAYTSVAKQIETSLTKGFLSDGYRLQESKVYGACFTVSEKGRTALLKAESQRHIENQLMSLFPNSYDRYMAIYEGDENKVMTVVGGLGFPARVLDLPKLLDSFKMAEVQRFDSTVQAGLGGLSSLLRPTQAPKAAANKDNPFLRKNAPTQPKANSNPFLKK</sequence>
<name>A0A0P9CZW9_9BACL</name>
<keyword evidence="1" id="KW-0547">Nucleotide-binding</keyword>
<dbReference type="PANTHER" id="PTHR30314:SF3">
    <property type="entry name" value="MITOCHONDRIAL DIVISION PROTEIN FSZA"/>
    <property type="match status" value="1"/>
</dbReference>
<evidence type="ECO:0000256" key="1">
    <source>
        <dbReference type="ARBA" id="ARBA00022741"/>
    </source>
</evidence>
<evidence type="ECO:0000256" key="2">
    <source>
        <dbReference type="ARBA" id="ARBA00023134"/>
    </source>
</evidence>
<dbReference type="STRING" id="471514.AN477_16395"/>
<dbReference type="Gene3D" id="3.40.50.1440">
    <property type="entry name" value="Tubulin/FtsZ, GTPase domain"/>
    <property type="match status" value="1"/>
</dbReference>
<feature type="compositionally biased region" description="Polar residues" evidence="3">
    <location>
        <begin position="380"/>
        <end position="394"/>
    </location>
</feature>
<dbReference type="GO" id="GO:0003924">
    <property type="term" value="F:GTPase activity"/>
    <property type="evidence" value="ECO:0007669"/>
    <property type="project" value="InterPro"/>
</dbReference>
<dbReference type="InterPro" id="IPR036525">
    <property type="entry name" value="Tubulin/FtsZ_GTPase_sf"/>
</dbReference>
<dbReference type="GO" id="GO:0005737">
    <property type="term" value="C:cytoplasm"/>
    <property type="evidence" value="ECO:0007669"/>
    <property type="project" value="TreeGrafter"/>
</dbReference>
<dbReference type="SUPFAM" id="SSF52490">
    <property type="entry name" value="Tubulin nucleotide-binding domain-like"/>
    <property type="match status" value="1"/>
</dbReference>
<dbReference type="Pfam" id="PF00091">
    <property type="entry name" value="Tubulin"/>
    <property type="match status" value="1"/>
</dbReference>
<accession>A0A0P9CZW9</accession>
<feature type="domain" description="Tubulin/FtsZ GTPase" evidence="4">
    <location>
        <begin position="3"/>
        <end position="201"/>
    </location>
</feature>
<keyword evidence="6" id="KW-1185">Reference proteome</keyword>
<organism evidence="5 6">
    <name type="scientific">Alicyclobacillus ferrooxydans</name>
    <dbReference type="NCBI Taxonomy" id="471514"/>
    <lineage>
        <taxon>Bacteria</taxon>
        <taxon>Bacillati</taxon>
        <taxon>Bacillota</taxon>
        <taxon>Bacilli</taxon>
        <taxon>Bacillales</taxon>
        <taxon>Alicyclobacillaceae</taxon>
        <taxon>Alicyclobacillus</taxon>
    </lineage>
</organism>
<evidence type="ECO:0000313" key="5">
    <source>
        <dbReference type="EMBL" id="KPV42708.1"/>
    </source>
</evidence>
<feature type="region of interest" description="Disordered" evidence="3">
    <location>
        <begin position="361"/>
        <end position="394"/>
    </location>
</feature>
<keyword evidence="2" id="KW-0342">GTP-binding</keyword>
<dbReference type="GO" id="GO:0005525">
    <property type="term" value="F:GTP binding"/>
    <property type="evidence" value="ECO:0007669"/>
    <property type="project" value="UniProtKB-KW"/>
</dbReference>
<protein>
    <recommendedName>
        <fullName evidence="4">Tubulin/FtsZ GTPase domain-containing protein</fullName>
    </recommendedName>
</protein>
<reference evidence="5 6" key="1">
    <citation type="submission" date="2015-09" db="EMBL/GenBank/DDBJ databases">
        <title>Draft genome sequence of Alicyclobacillus ferrooxydans DSM 22381.</title>
        <authorList>
            <person name="Hemp J."/>
        </authorList>
    </citation>
    <scope>NUCLEOTIDE SEQUENCE [LARGE SCALE GENOMIC DNA]</scope>
    <source>
        <strain evidence="5 6">TC-34</strain>
    </source>
</reference>
<gene>
    <name evidence="5" type="ORF">AN477_16395</name>
</gene>
<dbReference type="OrthoDB" id="2462830at2"/>
<dbReference type="GO" id="GO:0051301">
    <property type="term" value="P:cell division"/>
    <property type="evidence" value="ECO:0007669"/>
    <property type="project" value="TreeGrafter"/>
</dbReference>
<dbReference type="InterPro" id="IPR003008">
    <property type="entry name" value="Tubulin_FtsZ_GTPase"/>
</dbReference>
<dbReference type="PANTHER" id="PTHR30314">
    <property type="entry name" value="CELL DIVISION PROTEIN FTSZ-RELATED"/>
    <property type="match status" value="1"/>
</dbReference>